<comment type="similarity">
    <text evidence="1">Belongs to the heat shock protein 70 family.</text>
</comment>
<keyword evidence="7" id="KW-1185">Reference proteome</keyword>
<dbReference type="Proteomes" id="UP000186391">
    <property type="component" value="Unassembled WGS sequence"/>
</dbReference>
<gene>
    <name evidence="6" type="ORF">NIES592_08355</name>
</gene>
<accession>A0A1U7H1K8</accession>
<keyword evidence="4" id="KW-0143">Chaperone</keyword>
<dbReference type="SUPFAM" id="SSF100920">
    <property type="entry name" value="Heat shock protein 70kD (HSP70), peptide-binding domain"/>
    <property type="match status" value="1"/>
</dbReference>
<dbReference type="FunFam" id="3.90.640.10:FF:000003">
    <property type="entry name" value="Molecular chaperone DnaK"/>
    <property type="match status" value="1"/>
</dbReference>
<dbReference type="EMBL" id="MRCA01000003">
    <property type="protein sequence ID" value="OKH14879.1"/>
    <property type="molecule type" value="Genomic_DNA"/>
</dbReference>
<dbReference type="Pfam" id="PF00012">
    <property type="entry name" value="HSP70"/>
    <property type="match status" value="1"/>
</dbReference>
<dbReference type="Gene3D" id="2.40.10.120">
    <property type="match status" value="1"/>
</dbReference>
<dbReference type="InterPro" id="IPR029047">
    <property type="entry name" value="HSP70_peptide-bd_sf"/>
</dbReference>
<dbReference type="GO" id="GO:0140662">
    <property type="term" value="F:ATP-dependent protein folding chaperone"/>
    <property type="evidence" value="ECO:0007669"/>
    <property type="project" value="InterPro"/>
</dbReference>
<dbReference type="SUPFAM" id="SSF53067">
    <property type="entry name" value="Actin-like ATPase domain"/>
    <property type="match status" value="2"/>
</dbReference>
<dbReference type="Gene3D" id="3.30.420.40">
    <property type="match status" value="2"/>
</dbReference>
<evidence type="ECO:0000256" key="5">
    <source>
        <dbReference type="SAM" id="Coils"/>
    </source>
</evidence>
<organism evidence="6 7">
    <name type="scientific">Fischerella major NIES-592</name>
    <dbReference type="NCBI Taxonomy" id="210994"/>
    <lineage>
        <taxon>Bacteria</taxon>
        <taxon>Bacillati</taxon>
        <taxon>Cyanobacteriota</taxon>
        <taxon>Cyanophyceae</taxon>
        <taxon>Nostocales</taxon>
        <taxon>Hapalosiphonaceae</taxon>
        <taxon>Fischerella</taxon>
    </lineage>
</organism>
<dbReference type="PANTHER" id="PTHR19375">
    <property type="entry name" value="HEAT SHOCK PROTEIN 70KDA"/>
    <property type="match status" value="1"/>
</dbReference>
<dbReference type="Pfam" id="PF13365">
    <property type="entry name" value="Trypsin_2"/>
    <property type="match status" value="1"/>
</dbReference>
<dbReference type="Gene3D" id="3.90.640.10">
    <property type="entry name" value="Actin, Chain A, domain 4"/>
    <property type="match status" value="1"/>
</dbReference>
<name>A0A1U7H1K8_9CYAN</name>
<comment type="caution">
    <text evidence="6">The sequence shown here is derived from an EMBL/GenBank/DDBJ whole genome shotgun (WGS) entry which is preliminary data.</text>
</comment>
<feature type="coiled-coil region" evidence="5">
    <location>
        <begin position="1120"/>
        <end position="1147"/>
    </location>
</feature>
<dbReference type="OrthoDB" id="580773at2"/>
<reference evidence="6 7" key="1">
    <citation type="submission" date="2016-11" db="EMBL/GenBank/DDBJ databases">
        <title>Draft Genome Sequences of Nine Cyanobacterial Strains from Diverse Habitats.</title>
        <authorList>
            <person name="Zhu T."/>
            <person name="Hou S."/>
            <person name="Lu X."/>
            <person name="Hess W.R."/>
        </authorList>
    </citation>
    <scope>NUCLEOTIDE SEQUENCE [LARGE SCALE GENOMIC DNA]</scope>
    <source>
        <strain evidence="6 7">NIES-592</strain>
    </source>
</reference>
<keyword evidence="5" id="KW-0175">Coiled coil</keyword>
<evidence type="ECO:0000256" key="2">
    <source>
        <dbReference type="ARBA" id="ARBA00022741"/>
    </source>
</evidence>
<dbReference type="InterPro" id="IPR013126">
    <property type="entry name" value="Hsp_70_fam"/>
</dbReference>
<dbReference type="CDD" id="cd24029">
    <property type="entry name" value="ASKHA_NBD_HSP70_DnaK_HscA_HscC"/>
    <property type="match status" value="1"/>
</dbReference>
<proteinExistence type="inferred from homology"/>
<dbReference type="SUPFAM" id="SSF50494">
    <property type="entry name" value="Trypsin-like serine proteases"/>
    <property type="match status" value="1"/>
</dbReference>
<dbReference type="RefSeq" id="WP_073555475.1">
    <property type="nucleotide sequence ID" value="NZ_MRCA01000003.1"/>
</dbReference>
<evidence type="ECO:0000256" key="3">
    <source>
        <dbReference type="ARBA" id="ARBA00022840"/>
    </source>
</evidence>
<dbReference type="Gene3D" id="2.60.34.10">
    <property type="entry name" value="Substrate Binding Domain Of DNAk, Chain A, domain 1"/>
    <property type="match status" value="1"/>
</dbReference>
<keyword evidence="3" id="KW-0067">ATP-binding</keyword>
<dbReference type="FunFam" id="3.30.420.40:FF:000028">
    <property type="entry name" value="heat shock 70 kDa protein-like"/>
    <property type="match status" value="1"/>
</dbReference>
<evidence type="ECO:0000256" key="1">
    <source>
        <dbReference type="ARBA" id="ARBA00007381"/>
    </source>
</evidence>
<dbReference type="InterPro" id="IPR009003">
    <property type="entry name" value="Peptidase_S1_PA"/>
</dbReference>
<sequence>MSNWRLNFKRLFQALYRPLISLVRRLQAGKNPRQQLAKTCEKLQRQLEIPQDREKAWQTYTQALFLARKCSDHQELTQLIFRFDPLFGEQTPSPNLAIGQALSFLLEAKPQTAQNLDAAWRLSQRLPETSSIQEIQQQICLQTARIGDSNLLLAKLLKRRQEGNLDKSQLLQVVNIFLENHTFQLADPWKSFFAQLQPDELPKIHQVYALVDRYIEAADLAETAQDYRAAMHYLMPLAGQENALRRLNLANRLGDDRAIAQAHEKVAESFWEGRNFTIALEHFQQAGNLERVSDCHQRLGELGLAIQYRPSITPEWVQSIRESLENTVRLHIEHQEFLAAVQLLKSVAAAWQEKSQVPEAERTQRLLSEAVRTARAALTTELSGCEGQSTTDLFKRWSLLEEAAGNYLEAGLQAEKAQDYFAASVLFEKAGAFGQALVALESASPEAVDIRKKAQLLEEGGDFFMAASLYERLGETDQAIALYAQAGEFLRAAELRQQQLGDEPALFDYQFQELLQKAGRVEQLAQLCAAKANATGQSTSQKAKLWRRIKDLADQGLLGQKWLDLVAIELPGIEVLDRRRFEEQANKWVKDATTQVLADYIDAIGLDLGTSNSVVCLYNKREGKPEVVERRRQRQIPSVFAIDQSGRELVGVPIAELLGKSPRAIIIKAKREMGTDRKFRAGGQEYRAEEISARIINCAREFAREYLQTKIAAKVSTIAAQKMRSTPPSDWVNEFLVQHPPVIPLHNIVITVPAYFNEAQKQATKTAGFLADICVLRLIHEPTAACLAQRIHEHKNETILVADLGAGTFDLSIIEAGGGVFEVQQIEGDNALGSADLDEIIYTHFSEFVRAETGQDIPRNSQAATRLRQACEQLKIELSTQSEWTIDLPYLIGDRTIQLILTRAELERLASPWLERIRSTCRKITENPTRILLIGGGGLMPAVRRCIRDVFHLEPDSAYDPLTVVARGAALQTAILMGDFHNTLLLDVVPFSLGIKCRVESGEFQFSRVIPKHTTIPTANTQRYTTIEDNQTVVRIEVFQGESSIPEENFKIGEFILQGIPIAPAGVPQIDVKFEIDANCLLTVTARDVGTGNKQSIAIADSHLLTPAQMTSLQTRFRDSQLYQESLTSLEKLMAQLQATLHEVETADILALSTRFQNRIQIYERHRERYSPTSTDNNTLFDVYRDRLQLENNTRLALDQWDTLSRSIRLWLDRYGSLDWRTKEIVTQVQQLLEDGDQLLQRAQNAKMDIIDIAANYQRWLSVLENLPINPEGNPQELAQHFLRLQRYSEALTQFERLAKPLSSQQVELGLEILARVRQREAYTALLHENTVTLGVHQPDFTSLNHTVRIYTSSVVWIQVNLGNWATSGSGFVISSHYIATNRHVLIDETTGNCVAPHAIQVFTREGTLQVVSIHLPSWGADDVAILQVQPASNSLTPLRLGFSELVEVGEQIMTIGFPSPESGGFTENLYCNTGLINRVRPSSLCSERVLEVSIPLQGGISGAPILNQLGEVIGLLTFWLERRQESASRQIRSEQSFYAIPVELLRRLRAEINNEW</sequence>
<evidence type="ECO:0000313" key="6">
    <source>
        <dbReference type="EMBL" id="OKH14879.1"/>
    </source>
</evidence>
<evidence type="ECO:0000313" key="7">
    <source>
        <dbReference type="Proteomes" id="UP000186391"/>
    </source>
</evidence>
<dbReference type="GO" id="GO:0005524">
    <property type="term" value="F:ATP binding"/>
    <property type="evidence" value="ECO:0007669"/>
    <property type="project" value="UniProtKB-KW"/>
</dbReference>
<protein>
    <submittedName>
        <fullName evidence="6">Molecular chaperone</fullName>
    </submittedName>
</protein>
<evidence type="ECO:0000256" key="4">
    <source>
        <dbReference type="ARBA" id="ARBA00023186"/>
    </source>
</evidence>
<dbReference type="PRINTS" id="PR00301">
    <property type="entry name" value="HEATSHOCK70"/>
</dbReference>
<dbReference type="InterPro" id="IPR043129">
    <property type="entry name" value="ATPase_NBD"/>
</dbReference>
<keyword evidence="2" id="KW-0547">Nucleotide-binding</keyword>